<keyword evidence="3" id="KW-1185">Reference proteome</keyword>
<sequence length="79" mass="8753">MMSGHSNNTVTNFDIKPSGPIFPLIKQTSQQAVQQERTNPSKRTKSFKSTKQEEVKSESTSKNEKLITATKSQKPSQAA</sequence>
<dbReference type="Proteomes" id="UP000188318">
    <property type="component" value="Unassembled WGS sequence"/>
</dbReference>
<name>A0A1R3RXC4_ASPC5</name>
<feature type="compositionally biased region" description="Polar residues" evidence="1">
    <location>
        <begin position="1"/>
        <end position="12"/>
    </location>
</feature>
<reference evidence="3" key="1">
    <citation type="journal article" date="2017" name="Genome Biol.">
        <title>Comparative genomics reveals high biological diversity and specific adaptations in the industrially and medically important fungal genus Aspergillus.</title>
        <authorList>
            <person name="de Vries R.P."/>
            <person name="Riley R."/>
            <person name="Wiebenga A."/>
            <person name="Aguilar-Osorio G."/>
            <person name="Amillis S."/>
            <person name="Uchima C.A."/>
            <person name="Anderluh G."/>
            <person name="Asadollahi M."/>
            <person name="Askin M."/>
            <person name="Barry K."/>
            <person name="Battaglia E."/>
            <person name="Bayram O."/>
            <person name="Benocci T."/>
            <person name="Braus-Stromeyer S.A."/>
            <person name="Caldana C."/>
            <person name="Canovas D."/>
            <person name="Cerqueira G.C."/>
            <person name="Chen F."/>
            <person name="Chen W."/>
            <person name="Choi C."/>
            <person name="Clum A."/>
            <person name="Dos Santos R.A."/>
            <person name="Damasio A.R."/>
            <person name="Diallinas G."/>
            <person name="Emri T."/>
            <person name="Fekete E."/>
            <person name="Flipphi M."/>
            <person name="Freyberg S."/>
            <person name="Gallo A."/>
            <person name="Gournas C."/>
            <person name="Habgood R."/>
            <person name="Hainaut M."/>
            <person name="Harispe M.L."/>
            <person name="Henrissat B."/>
            <person name="Hilden K.S."/>
            <person name="Hope R."/>
            <person name="Hossain A."/>
            <person name="Karabika E."/>
            <person name="Karaffa L."/>
            <person name="Karanyi Z."/>
            <person name="Krasevec N."/>
            <person name="Kuo A."/>
            <person name="Kusch H."/>
            <person name="LaButti K."/>
            <person name="Lagendijk E.L."/>
            <person name="Lapidus A."/>
            <person name="Levasseur A."/>
            <person name="Lindquist E."/>
            <person name="Lipzen A."/>
            <person name="Logrieco A.F."/>
            <person name="MacCabe A."/>
            <person name="Maekelae M.R."/>
            <person name="Malavazi I."/>
            <person name="Melin P."/>
            <person name="Meyer V."/>
            <person name="Mielnichuk N."/>
            <person name="Miskei M."/>
            <person name="Molnar A.P."/>
            <person name="Mule G."/>
            <person name="Ngan C.Y."/>
            <person name="Orejas M."/>
            <person name="Orosz E."/>
            <person name="Ouedraogo J.P."/>
            <person name="Overkamp K.M."/>
            <person name="Park H.-S."/>
            <person name="Perrone G."/>
            <person name="Piumi F."/>
            <person name="Punt P.J."/>
            <person name="Ram A.F."/>
            <person name="Ramon A."/>
            <person name="Rauscher S."/>
            <person name="Record E."/>
            <person name="Riano-Pachon D.M."/>
            <person name="Robert V."/>
            <person name="Roehrig J."/>
            <person name="Ruller R."/>
            <person name="Salamov A."/>
            <person name="Salih N.S."/>
            <person name="Samson R.A."/>
            <person name="Sandor E."/>
            <person name="Sanguinetti M."/>
            <person name="Schuetze T."/>
            <person name="Sepcic K."/>
            <person name="Shelest E."/>
            <person name="Sherlock G."/>
            <person name="Sophianopoulou V."/>
            <person name="Squina F.M."/>
            <person name="Sun H."/>
            <person name="Susca A."/>
            <person name="Todd R.B."/>
            <person name="Tsang A."/>
            <person name="Unkles S.E."/>
            <person name="van de Wiele N."/>
            <person name="van Rossen-Uffink D."/>
            <person name="Oliveira J.V."/>
            <person name="Vesth T.C."/>
            <person name="Visser J."/>
            <person name="Yu J.-H."/>
            <person name="Zhou M."/>
            <person name="Andersen M.R."/>
            <person name="Archer D.B."/>
            <person name="Baker S.E."/>
            <person name="Benoit I."/>
            <person name="Brakhage A.A."/>
            <person name="Braus G.H."/>
            <person name="Fischer R."/>
            <person name="Frisvad J.C."/>
            <person name="Goldman G.H."/>
            <person name="Houbraken J."/>
            <person name="Oakley B."/>
            <person name="Pocsi I."/>
            <person name="Scazzocchio C."/>
            <person name="Seiboth B."/>
            <person name="vanKuyk P.A."/>
            <person name="Wortman J."/>
            <person name="Dyer P.S."/>
            <person name="Grigoriev I.V."/>
        </authorList>
    </citation>
    <scope>NUCLEOTIDE SEQUENCE [LARGE SCALE GENOMIC DNA]</scope>
    <source>
        <strain evidence="3">ITEM 5010</strain>
    </source>
</reference>
<evidence type="ECO:0000313" key="2">
    <source>
        <dbReference type="EMBL" id="OOF99110.1"/>
    </source>
</evidence>
<protein>
    <submittedName>
        <fullName evidence="2">Uncharacterized protein</fullName>
    </submittedName>
</protein>
<dbReference type="AlphaFoldDB" id="A0A1R3RXC4"/>
<gene>
    <name evidence="2" type="ORF">ASPCADRAFT_204768</name>
</gene>
<dbReference type="EMBL" id="KV907495">
    <property type="protein sequence ID" value="OOF99110.1"/>
    <property type="molecule type" value="Genomic_DNA"/>
</dbReference>
<organism evidence="2 3">
    <name type="scientific">Aspergillus carbonarius (strain ITEM 5010)</name>
    <dbReference type="NCBI Taxonomy" id="602072"/>
    <lineage>
        <taxon>Eukaryota</taxon>
        <taxon>Fungi</taxon>
        <taxon>Dikarya</taxon>
        <taxon>Ascomycota</taxon>
        <taxon>Pezizomycotina</taxon>
        <taxon>Eurotiomycetes</taxon>
        <taxon>Eurotiomycetidae</taxon>
        <taxon>Eurotiales</taxon>
        <taxon>Aspergillaceae</taxon>
        <taxon>Aspergillus</taxon>
        <taxon>Aspergillus subgen. Circumdati</taxon>
    </lineage>
</organism>
<proteinExistence type="predicted"/>
<feature type="compositionally biased region" description="Polar residues" evidence="1">
    <location>
        <begin position="69"/>
        <end position="79"/>
    </location>
</feature>
<evidence type="ECO:0000256" key="1">
    <source>
        <dbReference type="SAM" id="MobiDB-lite"/>
    </source>
</evidence>
<feature type="region of interest" description="Disordered" evidence="1">
    <location>
        <begin position="1"/>
        <end position="79"/>
    </location>
</feature>
<feature type="compositionally biased region" description="Polar residues" evidence="1">
    <location>
        <begin position="26"/>
        <end position="38"/>
    </location>
</feature>
<dbReference type="VEuPathDB" id="FungiDB:ASPCADRAFT_204768"/>
<feature type="compositionally biased region" description="Basic and acidic residues" evidence="1">
    <location>
        <begin position="50"/>
        <end position="65"/>
    </location>
</feature>
<evidence type="ECO:0000313" key="3">
    <source>
        <dbReference type="Proteomes" id="UP000188318"/>
    </source>
</evidence>
<accession>A0A1R3RXC4</accession>